<evidence type="ECO:0000256" key="7">
    <source>
        <dbReference type="PIRNR" id="PIRNR036881"/>
    </source>
</evidence>
<dbReference type="Ensembl" id="ENSCAFT00030044828.1">
    <property type="protein sequence ID" value="ENSCAFP00030039140.1"/>
    <property type="gene ID" value="ENSCAFG00030024141.1"/>
</dbReference>
<dbReference type="PIRSF" id="PIRSF036881">
    <property type="entry name" value="PAT"/>
    <property type="match status" value="1"/>
</dbReference>
<dbReference type="AlphaFoldDB" id="A0A8C0PJH2"/>
<keyword evidence="5" id="KW-0597">Phosphoprotein</keyword>
<evidence type="ECO:0000256" key="1">
    <source>
        <dbReference type="ARBA" id="ARBA00004496"/>
    </source>
</evidence>
<name>A0A8C0PJH2_CANLF</name>
<dbReference type="GO" id="GO:0005811">
    <property type="term" value="C:lipid droplet"/>
    <property type="evidence" value="ECO:0007669"/>
    <property type="project" value="UniProtKB-SubCell"/>
</dbReference>
<evidence type="ECO:0000256" key="2">
    <source>
        <dbReference type="ARBA" id="ARBA00004502"/>
    </source>
</evidence>
<dbReference type="Gene3D" id="3.30.720.170">
    <property type="entry name" value="Perilipin, alpha-beta domain"/>
    <property type="match status" value="1"/>
</dbReference>
<comment type="similarity">
    <text evidence="3 7">Belongs to the perilipin family.</text>
</comment>
<dbReference type="InterPro" id="IPR004279">
    <property type="entry name" value="Perilipin"/>
</dbReference>
<dbReference type="GO" id="GO:0005737">
    <property type="term" value="C:cytoplasm"/>
    <property type="evidence" value="ECO:0007669"/>
    <property type="project" value="UniProtKB-SubCell"/>
</dbReference>
<dbReference type="SUPFAM" id="SSF109775">
    <property type="entry name" value="Mannose-6-phosphate receptor binding protein 1 (Tip47), C-terminal domain"/>
    <property type="match status" value="1"/>
</dbReference>
<dbReference type="Gene3D" id="1.20.120.340">
    <property type="entry name" value="Flagellar protein FliS"/>
    <property type="match status" value="1"/>
</dbReference>
<accession>A0A8C0PJH2</accession>
<reference evidence="8" key="1">
    <citation type="submission" date="2019-03" db="EMBL/GenBank/DDBJ databases">
        <authorList>
            <person name="Warren W.C."/>
            <person name="Johnson G.S."/>
        </authorList>
    </citation>
    <scope>NUCLEOTIDE SEQUENCE [LARGE SCALE GENOMIC DNA]</scope>
    <source>
        <strain evidence="8">Basenji</strain>
    </source>
</reference>
<sequence length="418" mass="45420">VKSQLRGTLGSRPSVVERVANMPLISSTCNMVSAAYTSTKESHPHVKTMCDAAEKGVKTLTAAAVSGAQPILSKLEPQIASASEYAHRGLDKLEGNLPILQQHTEKVLADTKELVSSKVSGAREAVSSTVSSAKDTVASRVTESGVDATKSVVTSGVQSVMGSRVGQMVLSGVDAVLGKSEEWVDNHLPMTDAELARLATSLEGFDMASVQQQRQEQSYFVRLGSLSERLRQRAFAHSLGKLQLTRQRAQESLGQLAQALSLMETVKQGVDQKLVEGQEKLHQMWLNWNQKQLQGTEQTPAKPEQVETQTLTMFRDIAQQLQSTCASLGSSIQGLPTHVKDQLQQARHQVEGLQATFSGIHSFQDLSSTVLMQSREQVAKAREALDHMVEYVAQNTPITWLVGPFAPGVVEKAPEEKK</sequence>
<comment type="subcellular location">
    <subcellularLocation>
        <location evidence="1">Cytoplasm</location>
    </subcellularLocation>
    <subcellularLocation>
        <location evidence="2">Lipid droplet</location>
    </subcellularLocation>
</comment>
<dbReference type="FunFam" id="1.20.120.340:FF:000004">
    <property type="entry name" value="Perilipin"/>
    <property type="match status" value="1"/>
</dbReference>
<dbReference type="Proteomes" id="UP000694429">
    <property type="component" value="Chromosome 20"/>
</dbReference>
<keyword evidence="6" id="KW-0551">Lipid droplet</keyword>
<dbReference type="PANTHER" id="PTHR14024:SF11">
    <property type="entry name" value="PERILIPIN-3"/>
    <property type="match status" value="1"/>
</dbReference>
<dbReference type="PANTHER" id="PTHR14024">
    <property type="entry name" value="PERILIPIN"/>
    <property type="match status" value="1"/>
</dbReference>
<evidence type="ECO:0000256" key="3">
    <source>
        <dbReference type="ARBA" id="ARBA00006311"/>
    </source>
</evidence>
<dbReference type="Pfam" id="PF03036">
    <property type="entry name" value="Perilipin"/>
    <property type="match status" value="1"/>
</dbReference>
<keyword evidence="4" id="KW-0963">Cytoplasm</keyword>
<evidence type="ECO:0000256" key="6">
    <source>
        <dbReference type="ARBA" id="ARBA00022677"/>
    </source>
</evidence>
<evidence type="ECO:0000313" key="9">
    <source>
        <dbReference type="Proteomes" id="UP000694429"/>
    </source>
</evidence>
<proteinExistence type="inferred from homology"/>
<evidence type="ECO:0000256" key="4">
    <source>
        <dbReference type="ARBA" id="ARBA00022490"/>
    </source>
</evidence>
<protein>
    <recommendedName>
        <fullName evidence="7">Perilipin</fullName>
    </recommendedName>
</protein>
<organism evidence="8 9">
    <name type="scientific">Canis lupus familiaris</name>
    <name type="common">Dog</name>
    <name type="synonym">Canis familiaris</name>
    <dbReference type="NCBI Taxonomy" id="9615"/>
    <lineage>
        <taxon>Eukaryota</taxon>
        <taxon>Metazoa</taxon>
        <taxon>Chordata</taxon>
        <taxon>Craniata</taxon>
        <taxon>Vertebrata</taxon>
        <taxon>Euteleostomi</taxon>
        <taxon>Mammalia</taxon>
        <taxon>Eutheria</taxon>
        <taxon>Laurasiatheria</taxon>
        <taxon>Carnivora</taxon>
        <taxon>Caniformia</taxon>
        <taxon>Canidae</taxon>
        <taxon>Canis</taxon>
    </lineage>
</organism>
<reference evidence="8" key="2">
    <citation type="submission" date="2025-08" db="UniProtKB">
        <authorList>
            <consortium name="Ensembl"/>
        </authorList>
    </citation>
    <scope>IDENTIFICATION</scope>
</reference>
<evidence type="ECO:0000313" key="8">
    <source>
        <dbReference type="Ensembl" id="ENSCAFP00030039140.1"/>
    </source>
</evidence>
<evidence type="ECO:0000256" key="5">
    <source>
        <dbReference type="ARBA" id="ARBA00022553"/>
    </source>
</evidence>